<name>A0A8S3WXW1_PARAO</name>
<protein>
    <submittedName>
        <fullName evidence="1">(apollo) hypothetical protein</fullName>
    </submittedName>
</protein>
<evidence type="ECO:0000313" key="1">
    <source>
        <dbReference type="EMBL" id="CAG4982393.1"/>
    </source>
</evidence>
<dbReference type="AlphaFoldDB" id="A0A8S3WXW1"/>
<dbReference type="EMBL" id="CAJQZP010000746">
    <property type="protein sequence ID" value="CAG4982393.1"/>
    <property type="molecule type" value="Genomic_DNA"/>
</dbReference>
<proteinExistence type="predicted"/>
<accession>A0A8S3WXW1</accession>
<dbReference type="Proteomes" id="UP000691718">
    <property type="component" value="Unassembled WGS sequence"/>
</dbReference>
<reference evidence="1" key="1">
    <citation type="submission" date="2021-04" db="EMBL/GenBank/DDBJ databases">
        <authorList>
            <person name="Tunstrom K."/>
        </authorList>
    </citation>
    <scope>NUCLEOTIDE SEQUENCE</scope>
</reference>
<evidence type="ECO:0000313" key="2">
    <source>
        <dbReference type="Proteomes" id="UP000691718"/>
    </source>
</evidence>
<comment type="caution">
    <text evidence="1">The sequence shown here is derived from an EMBL/GenBank/DDBJ whole genome shotgun (WGS) entry which is preliminary data.</text>
</comment>
<organism evidence="1 2">
    <name type="scientific">Parnassius apollo</name>
    <name type="common">Apollo butterfly</name>
    <name type="synonym">Papilio apollo</name>
    <dbReference type="NCBI Taxonomy" id="110799"/>
    <lineage>
        <taxon>Eukaryota</taxon>
        <taxon>Metazoa</taxon>
        <taxon>Ecdysozoa</taxon>
        <taxon>Arthropoda</taxon>
        <taxon>Hexapoda</taxon>
        <taxon>Insecta</taxon>
        <taxon>Pterygota</taxon>
        <taxon>Neoptera</taxon>
        <taxon>Endopterygota</taxon>
        <taxon>Lepidoptera</taxon>
        <taxon>Glossata</taxon>
        <taxon>Ditrysia</taxon>
        <taxon>Papilionoidea</taxon>
        <taxon>Papilionidae</taxon>
        <taxon>Parnassiinae</taxon>
        <taxon>Parnassini</taxon>
        <taxon>Parnassius</taxon>
        <taxon>Parnassius</taxon>
    </lineage>
</organism>
<sequence>MDYESSDDDVIDLCKELSINIPGKNKQQKMNIENIDMNNLPVILAAEEIQPVIHAPLLKQSLEIYTNFFYYANLSLLPLPHTVCTVKCAGTV</sequence>
<dbReference type="OrthoDB" id="7367179at2759"/>
<gene>
    <name evidence="1" type="ORF">PAPOLLO_LOCUS10427</name>
</gene>
<keyword evidence="2" id="KW-1185">Reference proteome</keyword>